<organism evidence="2 3">
    <name type="scientific">Portunus trituberculatus</name>
    <name type="common">Swimming crab</name>
    <name type="synonym">Neptunus trituberculatus</name>
    <dbReference type="NCBI Taxonomy" id="210409"/>
    <lineage>
        <taxon>Eukaryota</taxon>
        <taxon>Metazoa</taxon>
        <taxon>Ecdysozoa</taxon>
        <taxon>Arthropoda</taxon>
        <taxon>Crustacea</taxon>
        <taxon>Multicrustacea</taxon>
        <taxon>Malacostraca</taxon>
        <taxon>Eumalacostraca</taxon>
        <taxon>Eucarida</taxon>
        <taxon>Decapoda</taxon>
        <taxon>Pleocyemata</taxon>
        <taxon>Brachyura</taxon>
        <taxon>Eubrachyura</taxon>
        <taxon>Portunoidea</taxon>
        <taxon>Portunidae</taxon>
        <taxon>Portuninae</taxon>
        <taxon>Portunus</taxon>
    </lineage>
</organism>
<dbReference type="Proteomes" id="UP000324222">
    <property type="component" value="Unassembled WGS sequence"/>
</dbReference>
<reference evidence="2 3" key="1">
    <citation type="submission" date="2019-05" db="EMBL/GenBank/DDBJ databases">
        <title>Another draft genome of Portunus trituberculatus and its Hox gene families provides insights of decapod evolution.</title>
        <authorList>
            <person name="Jeong J.-H."/>
            <person name="Song I."/>
            <person name="Kim S."/>
            <person name="Choi T."/>
            <person name="Kim D."/>
            <person name="Ryu S."/>
            <person name="Kim W."/>
        </authorList>
    </citation>
    <scope>NUCLEOTIDE SEQUENCE [LARGE SCALE GENOMIC DNA]</scope>
    <source>
        <tissue evidence="2">Muscle</tissue>
    </source>
</reference>
<gene>
    <name evidence="2" type="ORF">E2C01_074741</name>
</gene>
<evidence type="ECO:0000256" key="1">
    <source>
        <dbReference type="SAM" id="MobiDB-lite"/>
    </source>
</evidence>
<evidence type="ECO:0000313" key="3">
    <source>
        <dbReference type="Proteomes" id="UP000324222"/>
    </source>
</evidence>
<proteinExistence type="predicted"/>
<evidence type="ECO:0000313" key="2">
    <source>
        <dbReference type="EMBL" id="MPC80172.1"/>
    </source>
</evidence>
<feature type="region of interest" description="Disordered" evidence="1">
    <location>
        <begin position="49"/>
        <end position="71"/>
    </location>
</feature>
<keyword evidence="3" id="KW-1185">Reference proteome</keyword>
<dbReference type="EMBL" id="VSRR010053244">
    <property type="protein sequence ID" value="MPC80172.1"/>
    <property type="molecule type" value="Genomic_DNA"/>
</dbReference>
<dbReference type="AlphaFoldDB" id="A0A5B7I8T6"/>
<accession>A0A5B7I8T6</accession>
<protein>
    <submittedName>
        <fullName evidence="2">Uncharacterized protein</fullName>
    </submittedName>
</protein>
<name>A0A5B7I8T6_PORTR</name>
<comment type="caution">
    <text evidence="2">The sequence shown here is derived from an EMBL/GenBank/DDBJ whole genome shotgun (WGS) entry which is preliminary data.</text>
</comment>
<feature type="region of interest" description="Disordered" evidence="1">
    <location>
        <begin position="1"/>
        <end position="20"/>
    </location>
</feature>
<sequence length="71" mass="7663">MKGPASPHRRSAPDTRSSQGFLDCRQAATIPPLPGSVWAVPCCASLAAPCPERRPDVTPTYKNSEDELRLT</sequence>